<dbReference type="SUPFAM" id="SSF53901">
    <property type="entry name" value="Thiolase-like"/>
    <property type="match status" value="1"/>
</dbReference>
<dbReference type="Pfam" id="PF13602">
    <property type="entry name" value="ADH_zinc_N_2"/>
    <property type="match status" value="1"/>
</dbReference>
<comment type="caution">
    <text evidence="12">The sequence shown here is derived from an EMBL/GenBank/DDBJ whole genome shotgun (WGS) entry which is preliminary data.</text>
</comment>
<dbReference type="InterPro" id="IPR014031">
    <property type="entry name" value="Ketoacyl_synth_C"/>
</dbReference>
<dbReference type="SUPFAM" id="SSF53335">
    <property type="entry name" value="S-adenosyl-L-methionine-dependent methyltransferases"/>
    <property type="match status" value="1"/>
</dbReference>
<dbReference type="InterPro" id="IPR056501">
    <property type="entry name" value="NAD-bd_HRPKS_sdrA"/>
</dbReference>
<dbReference type="Gene3D" id="3.40.50.150">
    <property type="entry name" value="Vaccinia Virus protein VP39"/>
    <property type="match status" value="1"/>
</dbReference>
<dbReference type="SUPFAM" id="SSF47336">
    <property type="entry name" value="ACP-like"/>
    <property type="match status" value="1"/>
</dbReference>
<dbReference type="Gene3D" id="3.90.180.10">
    <property type="entry name" value="Medium-chain alcohol dehydrogenases, catalytic domain"/>
    <property type="match status" value="1"/>
</dbReference>
<dbReference type="InterPro" id="IPR014043">
    <property type="entry name" value="Acyl_transferase_dom"/>
</dbReference>
<dbReference type="SMART" id="SM00822">
    <property type="entry name" value="PKS_KR"/>
    <property type="match status" value="1"/>
</dbReference>
<dbReference type="InterPro" id="IPR013217">
    <property type="entry name" value="Methyltransf_12"/>
</dbReference>
<dbReference type="InterPro" id="IPR020807">
    <property type="entry name" value="PKS_DH"/>
</dbReference>
<feature type="domain" description="Ketosynthase family 3 (KS3)" evidence="10">
    <location>
        <begin position="8"/>
        <end position="433"/>
    </location>
</feature>
<accession>A0A4Z1F3L0</accession>
<dbReference type="InterPro" id="IPR018201">
    <property type="entry name" value="Ketoacyl_synth_AS"/>
</dbReference>
<protein>
    <submittedName>
        <fullName evidence="12">Uncharacterized protein</fullName>
    </submittedName>
</protein>
<dbReference type="Pfam" id="PF00109">
    <property type="entry name" value="ketoacyl-synt"/>
    <property type="match status" value="1"/>
</dbReference>
<dbReference type="InterPro" id="IPR042104">
    <property type="entry name" value="PKS_dehydratase_sf"/>
</dbReference>
<evidence type="ECO:0000313" key="13">
    <source>
        <dbReference type="Proteomes" id="UP000297777"/>
    </source>
</evidence>
<dbReference type="FunFam" id="3.40.50.720:FF:000209">
    <property type="entry name" value="Polyketide synthase Pks12"/>
    <property type="match status" value="1"/>
</dbReference>
<dbReference type="Pfam" id="PF02801">
    <property type="entry name" value="Ketoacyl-synt_C"/>
    <property type="match status" value="1"/>
</dbReference>
<evidence type="ECO:0000256" key="4">
    <source>
        <dbReference type="ARBA" id="ARBA00022857"/>
    </source>
</evidence>
<dbReference type="Gene3D" id="3.10.129.110">
    <property type="entry name" value="Polyketide synthase dehydratase"/>
    <property type="match status" value="1"/>
</dbReference>
<dbReference type="InterPro" id="IPR001227">
    <property type="entry name" value="Ac_transferase_dom_sf"/>
</dbReference>
<dbReference type="InterPro" id="IPR013968">
    <property type="entry name" value="PKS_KR"/>
</dbReference>
<keyword evidence="13" id="KW-1185">Reference proteome</keyword>
<dbReference type="Pfam" id="PF08242">
    <property type="entry name" value="Methyltransf_12"/>
    <property type="match status" value="1"/>
</dbReference>
<dbReference type="InterPro" id="IPR057326">
    <property type="entry name" value="KR_dom"/>
</dbReference>
<dbReference type="InterPro" id="IPR036736">
    <property type="entry name" value="ACP-like_sf"/>
</dbReference>
<evidence type="ECO:0000256" key="3">
    <source>
        <dbReference type="ARBA" id="ARBA00022679"/>
    </source>
</evidence>
<dbReference type="Pfam" id="PF08659">
    <property type="entry name" value="KR"/>
    <property type="match status" value="1"/>
</dbReference>
<dbReference type="Gene3D" id="1.10.1200.10">
    <property type="entry name" value="ACP-like"/>
    <property type="match status" value="1"/>
</dbReference>
<dbReference type="InterPro" id="IPR049551">
    <property type="entry name" value="PKS_DH_C"/>
</dbReference>
<dbReference type="PROSITE" id="PS52004">
    <property type="entry name" value="KS3_2"/>
    <property type="match status" value="1"/>
</dbReference>
<dbReference type="OrthoDB" id="329835at2759"/>
<evidence type="ECO:0000313" key="12">
    <source>
        <dbReference type="EMBL" id="TGO18280.1"/>
    </source>
</evidence>
<dbReference type="PROSITE" id="PS00606">
    <property type="entry name" value="KS3_1"/>
    <property type="match status" value="1"/>
</dbReference>
<name>A0A4Z1F3L0_9HELO</name>
<dbReference type="InterPro" id="IPR049900">
    <property type="entry name" value="PKS_mFAS_DH"/>
</dbReference>
<keyword evidence="6" id="KW-0511">Multifunctional enzyme</keyword>
<dbReference type="SMART" id="SM00826">
    <property type="entry name" value="PKS_DH"/>
    <property type="match status" value="1"/>
</dbReference>
<evidence type="ECO:0000259" key="9">
    <source>
        <dbReference type="PROSITE" id="PS50075"/>
    </source>
</evidence>
<dbReference type="CDD" id="cd02440">
    <property type="entry name" value="AdoMet_MTases"/>
    <property type="match status" value="1"/>
</dbReference>
<dbReference type="InterPro" id="IPR020841">
    <property type="entry name" value="PKS_Beta-ketoAc_synthase_dom"/>
</dbReference>
<dbReference type="InterPro" id="IPR016039">
    <property type="entry name" value="Thiolase-like"/>
</dbReference>
<feature type="active site" description="Proton donor; for dehydratase activity" evidence="8">
    <location>
        <position position="1193"/>
    </location>
</feature>
<dbReference type="SMART" id="SM00829">
    <property type="entry name" value="PKS_ER"/>
    <property type="match status" value="1"/>
</dbReference>
<dbReference type="CDD" id="cd00833">
    <property type="entry name" value="PKS"/>
    <property type="match status" value="1"/>
</dbReference>
<dbReference type="SMART" id="SM00827">
    <property type="entry name" value="PKS_AT"/>
    <property type="match status" value="1"/>
</dbReference>
<dbReference type="Pfam" id="PF16197">
    <property type="entry name" value="KAsynt_C_assoc"/>
    <property type="match status" value="1"/>
</dbReference>
<dbReference type="PROSITE" id="PS50075">
    <property type="entry name" value="CARRIER"/>
    <property type="match status" value="1"/>
</dbReference>
<proteinExistence type="predicted"/>
<dbReference type="InterPro" id="IPR009081">
    <property type="entry name" value="PP-bd_ACP"/>
</dbReference>
<dbReference type="GO" id="GO:0004312">
    <property type="term" value="F:fatty acid synthase activity"/>
    <property type="evidence" value="ECO:0007669"/>
    <property type="project" value="TreeGrafter"/>
</dbReference>
<dbReference type="InterPro" id="IPR020806">
    <property type="entry name" value="PKS_PP-bd"/>
</dbReference>
<dbReference type="Gene3D" id="3.40.50.720">
    <property type="entry name" value="NAD(P)-binding Rossmann-like Domain"/>
    <property type="match status" value="2"/>
</dbReference>
<dbReference type="InterPro" id="IPR013154">
    <property type="entry name" value="ADH-like_N"/>
</dbReference>
<organism evidence="12 13">
    <name type="scientific">Botrytis tulipae</name>
    <dbReference type="NCBI Taxonomy" id="87230"/>
    <lineage>
        <taxon>Eukaryota</taxon>
        <taxon>Fungi</taxon>
        <taxon>Dikarya</taxon>
        <taxon>Ascomycota</taxon>
        <taxon>Pezizomycotina</taxon>
        <taxon>Leotiomycetes</taxon>
        <taxon>Helotiales</taxon>
        <taxon>Sclerotiniaceae</taxon>
        <taxon>Botrytis</taxon>
    </lineage>
</organism>
<dbReference type="GO" id="GO:0031177">
    <property type="term" value="F:phosphopantetheine binding"/>
    <property type="evidence" value="ECO:0007669"/>
    <property type="project" value="InterPro"/>
</dbReference>
<dbReference type="InterPro" id="IPR032821">
    <property type="entry name" value="PKS_assoc"/>
</dbReference>
<dbReference type="Proteomes" id="UP000297777">
    <property type="component" value="Unassembled WGS sequence"/>
</dbReference>
<sequence length="2587" mass="287739">MAESSHKIEPLAIIGLSFKFPQGMETAESLWERLATGQSAWSPFPESRLNFDGVYDPDSARLNSFPLKGANFVDGDLSAFDAPFFTIGPNEAAEIDPQSRILLEVTYRALENAGIPMKKVANSNTSVYTGSFGDDYKSFSTKDPQFGGQYSASSVSANMLANRISWYFDLRGESINMDTACSSTLVAFHTACQRLRNNESEMAIVAGSNLFLSPDMAMSLNNQNFLSPDGRCWSFDEKANGYGRGEGFGVLIVKRLSDALENNDNLRAVIRATGTNQDGRTPGIVQPSRSSQEQLIRDVYEKAGLDMSQTRYVEAHGTGTPVGDPIEAGAIADAFSHARSAESPLYIGTIKSNIGHLEGTSGIAGLIKSILMLEHRMIPGIAGLENVNHAIVAEHPHLKFPKELIPWPSEGLCRLSINSFGFGGTNAHVIMEDAIGHLKLRDDVSVHKQINGNMDSTHDQPPMSNGFHHHEVRRILVFSSQDENGIKRLESAYNRYWSRMTMENFSNSYMNRLSYTLSDRRSSLLWRSFATFDSENDLTAGIKFSPAIRAISQPRIAFCFTGQGAQWYAMAREIQANVFRKSLIETSELLKEMGCLWSLQAYPLSAELSRDKETSRVNRPEFSQPICTAIQIALVDLSESVELRPSVVFGHSSGEIATAIFRYCIGALDKRSAMKIAYYRGLLSAKIAENHSTQGGMLSVGLSAEEVLLYLAKVEVKFGYSGISIGCINSPSNVTITGNMGHINYLHEILEKDKIFARKLLVGVAYHSHHMSAVAAAYSEQLSSLSSRVSAISITMVSSVTGKLVSSDELRQPSYWVRNMVSPVRFLDAVTCASSLSISNDGVILHDNSKDCFDDVLEIGPHSALQGPLKDIFKQSGKNSAIGYYSILIRNVNATTSMLETIGNLYCRGHSINIQALNDQNSSGTCSLTPLTDLPEYPFDHSKSYWRESRLSKGHRFRRIPRNDFLGTPVPDWNPQEAKWRRRIRISEDPWIEDHKISNACILPASAMLVMAIEAAKIMAKLRSNKSISGFIIQNVVVSRALTVPSDSDGVEMEFYLRPCGLASDREITWSEFRIYTPENNDWVEVCRGQVRVTHGELENEVDNGMEQVLDDEYHRAELSRIRASSYQKVDMENFYPVLKENGINFGTAHQTIRNGAYGQDKECIAEIALDSWMPKKRELQQTNFTIHPTSLDGMFQLGLLALVGARMKINPSVIVGLRRLWIAEGKINIPGSSTMSTYAKSTMNGSKTTLMDAVAFDKEASNPILIIDGLEGKFLTQPDKPCDTQNRHISWNFDYRPDIDLLSKKELVQYVSTSSNIQPAPLRLDHDVKLLLYLCIRRTLNQLTDSEVAGLKPHHIKYFEWMQYERTKLCRSDMCNGGVNVREHIDDDEFYEKLLNRLKHINARGKLYAILATNLYDILAGEIDVLEVMFKEPLVKDYYRELYKSTNGLYKTLIYLDTLVHKHPNMKILEIGAGTGGMTNYLLDILAQNGARDPRVGTPRFAHYTYTDISAGFFEGATSLFENFPDMVTFKVLDIEKDPVKQGFEIENYDCIIADNVLHATQDLEITMKNVRTLLKPGGKLLLFELTVPEVVRTNFAFGLLPGWWRFNDKYRSFSAGISDDVWDEVLKSTGFSGIDFNFKDYEEDECHEHSALISTSREDLSNTTLFPPTTVILDPKSDLQSKTYEVLRDQLRLSGAPEIISASLNEVTTFKEKQPFIVVLLELDRPFFHEMTEPEFEDLKAMFLTFENILWACKGGGDRSNMPEHALVQGAFRALRMENVRLKFVSLSFENSSNNATHLANRVSEVYREVSTKGVKDCEQEYVERNGMICIDRVVDADYMNQKFSATTDETLRSECEFSKASPVTLSIRTPGLLDTLEFIQDDTINTDLAADEIEIRVEASGVNFRDCLIALGRIPSTSFGFECSGRVSRIGSHATELQVGDRVCASTSGTYQTYARCKTSNVISIPENMSFVEAAAMPVVFTTAYYALVHVAQLQKNESVLIHSAAGGTGQAAIQVAKLLGAEIFVTVGSKSKKNLLISLYQIPADHIFYSRNSLFVKGIKRMTGDYGGVDVILNSLSGDLLVDTWQCIAPFGRFLEIGKKDILANGNLPMLPFSRNASFHAIDLNEAQKYRPGLLIDLQRSITTLLFDNKIRPPQPIHAYGIGEVEKAFRYLQSGKNSGKTIIQIKEHDMIKTSLKRPHPWTFPENATYIIAGGLGGIGRSTARWMADRGAKNLVLLSRSGPTSEEASQCIAKLQAQGVRVEIPRCDIADFISLELVLNHIHKTMPPVKGCIQSAMVLRSSVFENMTYSDWRGACDCKVSGTWNLHTLLPKGLDHFIVYSSISGAIGGTASVNYSAACAYQDALVHYRNKIGEKATTFNLGVMIDDGILRDNTAVRTALLGTGYLVGIKQKEMFTLLEHHCDALLSIPATPLKSQILVGIDTPSSIKARGVDVPTMMTLPKFRGTWNINEKGRTDMKETVVSDVASQLHGVASQEEAARIIANALMERLSNALAVPLENLDSSRPMHIYGVDSLIAVELRNWFNQKLDAEVAVFEILGEVTFQDIGVLVASKSKLVEALLTRN</sequence>
<dbReference type="Gene3D" id="3.40.366.10">
    <property type="entry name" value="Malonyl-Coenzyme A Acyl Carrier Protein, domain 2"/>
    <property type="match status" value="1"/>
</dbReference>
<dbReference type="InterPro" id="IPR050091">
    <property type="entry name" value="PKS_NRPS_Biosynth_Enz"/>
</dbReference>
<evidence type="ECO:0000256" key="8">
    <source>
        <dbReference type="PROSITE-ProRule" id="PRU01363"/>
    </source>
</evidence>
<evidence type="ECO:0000256" key="1">
    <source>
        <dbReference type="ARBA" id="ARBA00022450"/>
    </source>
</evidence>
<feature type="domain" description="PKS/mFAS DH" evidence="11">
    <location>
        <begin position="963"/>
        <end position="1282"/>
    </location>
</feature>
<dbReference type="InterPro" id="IPR016035">
    <property type="entry name" value="Acyl_Trfase/lysoPLipase"/>
</dbReference>
<dbReference type="PANTHER" id="PTHR43775">
    <property type="entry name" value="FATTY ACID SYNTHASE"/>
    <property type="match status" value="1"/>
</dbReference>
<dbReference type="EMBL" id="PQXH01000011">
    <property type="protein sequence ID" value="TGO18280.1"/>
    <property type="molecule type" value="Genomic_DNA"/>
</dbReference>
<dbReference type="InterPro" id="IPR016036">
    <property type="entry name" value="Malonyl_transacylase_ACP-bd"/>
</dbReference>
<dbReference type="GO" id="GO:1901336">
    <property type="term" value="P:lactone biosynthetic process"/>
    <property type="evidence" value="ECO:0007669"/>
    <property type="project" value="UniProtKB-ARBA"/>
</dbReference>
<feature type="active site" description="Proton acceptor; for dehydratase activity" evidence="8">
    <location>
        <position position="995"/>
    </location>
</feature>
<dbReference type="GO" id="GO:0006633">
    <property type="term" value="P:fatty acid biosynthetic process"/>
    <property type="evidence" value="ECO:0007669"/>
    <property type="project" value="InterPro"/>
</dbReference>
<evidence type="ECO:0000259" key="10">
    <source>
        <dbReference type="PROSITE" id="PS52004"/>
    </source>
</evidence>
<evidence type="ECO:0000256" key="7">
    <source>
        <dbReference type="ARBA" id="ARBA00023315"/>
    </source>
</evidence>
<dbReference type="GO" id="GO:0044550">
    <property type="term" value="P:secondary metabolite biosynthetic process"/>
    <property type="evidence" value="ECO:0007669"/>
    <property type="project" value="TreeGrafter"/>
</dbReference>
<dbReference type="Gene3D" id="3.40.47.10">
    <property type="match status" value="1"/>
</dbReference>
<dbReference type="InterPro" id="IPR020843">
    <property type="entry name" value="ER"/>
</dbReference>
<dbReference type="Pfam" id="PF00698">
    <property type="entry name" value="Acyl_transf_1"/>
    <property type="match status" value="1"/>
</dbReference>
<evidence type="ECO:0000256" key="2">
    <source>
        <dbReference type="ARBA" id="ARBA00022553"/>
    </source>
</evidence>
<keyword evidence="4" id="KW-0521">NADP</keyword>
<dbReference type="InterPro" id="IPR036291">
    <property type="entry name" value="NAD(P)-bd_dom_sf"/>
</dbReference>
<dbReference type="Pfam" id="PF23114">
    <property type="entry name" value="NAD-bd_HRPKS_sdrA"/>
    <property type="match status" value="1"/>
</dbReference>
<dbReference type="SMART" id="SM00823">
    <property type="entry name" value="PKS_PP"/>
    <property type="match status" value="1"/>
</dbReference>
<dbReference type="SUPFAM" id="SSF50129">
    <property type="entry name" value="GroES-like"/>
    <property type="match status" value="1"/>
</dbReference>
<dbReference type="PROSITE" id="PS52019">
    <property type="entry name" value="PKS_MFAS_DH"/>
    <property type="match status" value="1"/>
</dbReference>
<dbReference type="InterPro" id="IPR049552">
    <property type="entry name" value="PKS_DH_N"/>
</dbReference>
<feature type="region of interest" description="C-terminal hotdog fold" evidence="8">
    <location>
        <begin position="1127"/>
        <end position="1282"/>
    </location>
</feature>
<dbReference type="CDD" id="cd05195">
    <property type="entry name" value="enoyl_red"/>
    <property type="match status" value="1"/>
</dbReference>
<dbReference type="Pfam" id="PF23297">
    <property type="entry name" value="ACP_SdgA_C"/>
    <property type="match status" value="1"/>
</dbReference>
<dbReference type="Pfam" id="PF21089">
    <property type="entry name" value="PKS_DH_N"/>
    <property type="match status" value="1"/>
</dbReference>
<feature type="domain" description="Carrier" evidence="9">
    <location>
        <begin position="2500"/>
        <end position="2577"/>
    </location>
</feature>
<reference evidence="12 13" key="1">
    <citation type="submission" date="2017-12" db="EMBL/GenBank/DDBJ databases">
        <title>Comparative genomics of Botrytis spp.</title>
        <authorList>
            <person name="Valero-Jimenez C.A."/>
            <person name="Tapia P."/>
            <person name="Veloso J."/>
            <person name="Silva-Moreno E."/>
            <person name="Staats M."/>
            <person name="Valdes J.H."/>
            <person name="Van Kan J.A.L."/>
        </authorList>
    </citation>
    <scope>NUCLEOTIDE SEQUENCE [LARGE SCALE GENOMIC DNA]</scope>
    <source>
        <strain evidence="12 13">Bt9001</strain>
    </source>
</reference>
<gene>
    <name evidence="12" type="ORF">BTUL_0011g00860</name>
</gene>
<dbReference type="GO" id="GO:0008270">
    <property type="term" value="F:zinc ion binding"/>
    <property type="evidence" value="ECO:0007669"/>
    <property type="project" value="InterPro"/>
</dbReference>
<dbReference type="SUPFAM" id="SSF55048">
    <property type="entry name" value="Probable ACP-binding domain of malonyl-CoA ACP transacylase"/>
    <property type="match status" value="1"/>
</dbReference>
<keyword evidence="2" id="KW-0597">Phosphoprotein</keyword>
<evidence type="ECO:0000256" key="6">
    <source>
        <dbReference type="ARBA" id="ARBA00023268"/>
    </source>
</evidence>
<keyword evidence="1" id="KW-0596">Phosphopantetheine</keyword>
<dbReference type="Pfam" id="PF08240">
    <property type="entry name" value="ADH_N"/>
    <property type="match status" value="1"/>
</dbReference>
<dbReference type="SMART" id="SM00825">
    <property type="entry name" value="PKS_KS"/>
    <property type="match status" value="1"/>
</dbReference>
<dbReference type="PANTHER" id="PTHR43775:SF29">
    <property type="entry name" value="ASPERFURANONE POLYKETIDE SYNTHASE AFOG-RELATED"/>
    <property type="match status" value="1"/>
</dbReference>
<keyword evidence="5" id="KW-0560">Oxidoreductase</keyword>
<dbReference type="SUPFAM" id="SSF52151">
    <property type="entry name" value="FabD/lysophospholipase-like"/>
    <property type="match status" value="1"/>
</dbReference>
<keyword evidence="3" id="KW-0808">Transferase</keyword>
<feature type="region of interest" description="N-terminal hotdog fold" evidence="8">
    <location>
        <begin position="963"/>
        <end position="1098"/>
    </location>
</feature>
<dbReference type="GO" id="GO:0016491">
    <property type="term" value="F:oxidoreductase activity"/>
    <property type="evidence" value="ECO:0007669"/>
    <property type="project" value="UniProtKB-KW"/>
</dbReference>
<dbReference type="PROSITE" id="PS01162">
    <property type="entry name" value="QOR_ZETA_CRYSTAL"/>
    <property type="match status" value="1"/>
</dbReference>
<dbReference type="InterPro" id="IPR029063">
    <property type="entry name" value="SAM-dependent_MTases_sf"/>
</dbReference>
<dbReference type="InterPro" id="IPR002364">
    <property type="entry name" value="Quin_OxRdtase/zeta-crystal_CS"/>
</dbReference>
<dbReference type="CDD" id="cd05274">
    <property type="entry name" value="KR_FAS_SDR_x"/>
    <property type="match status" value="1"/>
</dbReference>
<dbReference type="InterPro" id="IPR014030">
    <property type="entry name" value="Ketoacyl_synth_N"/>
</dbReference>
<evidence type="ECO:0000259" key="11">
    <source>
        <dbReference type="PROSITE" id="PS52019"/>
    </source>
</evidence>
<dbReference type="Pfam" id="PF14765">
    <property type="entry name" value="PS-DH"/>
    <property type="match status" value="1"/>
</dbReference>
<keyword evidence="7" id="KW-0012">Acyltransferase</keyword>
<evidence type="ECO:0000256" key="5">
    <source>
        <dbReference type="ARBA" id="ARBA00023002"/>
    </source>
</evidence>
<dbReference type="GO" id="GO:0004315">
    <property type="term" value="F:3-oxoacyl-[acyl-carrier-protein] synthase activity"/>
    <property type="evidence" value="ECO:0007669"/>
    <property type="project" value="InterPro"/>
</dbReference>
<dbReference type="InterPro" id="IPR011032">
    <property type="entry name" value="GroES-like_sf"/>
</dbReference>
<dbReference type="SUPFAM" id="SSF51735">
    <property type="entry name" value="NAD(P)-binding Rossmann-fold domains"/>
    <property type="match status" value="2"/>
</dbReference>